<dbReference type="InterPro" id="IPR027469">
    <property type="entry name" value="Cation_efflux_TMD_sf"/>
</dbReference>
<dbReference type="PANTHER" id="PTHR43840:SF15">
    <property type="entry name" value="MITOCHONDRIAL METAL TRANSPORTER 1-RELATED"/>
    <property type="match status" value="1"/>
</dbReference>
<dbReference type="PANTHER" id="PTHR43840">
    <property type="entry name" value="MITOCHONDRIAL METAL TRANSPORTER 1-RELATED"/>
    <property type="match status" value="1"/>
</dbReference>
<comment type="caution">
    <text evidence="9">The sequence shown here is derived from an EMBL/GenBank/DDBJ whole genome shotgun (WGS) entry which is preliminary data.</text>
</comment>
<dbReference type="InterPro" id="IPR050291">
    <property type="entry name" value="CDF_Transporter"/>
</dbReference>
<feature type="domain" description="Cation efflux protein transmembrane" evidence="7">
    <location>
        <begin position="11"/>
        <end position="190"/>
    </location>
</feature>
<dbReference type="Pfam" id="PF01545">
    <property type="entry name" value="Cation_efflux"/>
    <property type="match status" value="1"/>
</dbReference>
<dbReference type="InterPro" id="IPR036837">
    <property type="entry name" value="Cation_efflux_CTD_sf"/>
</dbReference>
<dbReference type="InterPro" id="IPR027470">
    <property type="entry name" value="Cation_efflux_CTD"/>
</dbReference>
<dbReference type="GO" id="GO:0008324">
    <property type="term" value="F:monoatomic cation transmembrane transporter activity"/>
    <property type="evidence" value="ECO:0007669"/>
    <property type="project" value="InterPro"/>
</dbReference>
<dbReference type="AlphaFoldDB" id="A0A7J2U3J6"/>
<protein>
    <submittedName>
        <fullName evidence="9">Cation transporter</fullName>
    </submittedName>
</protein>
<dbReference type="SUPFAM" id="SSF160240">
    <property type="entry name" value="Cation efflux protein cytoplasmic domain-like"/>
    <property type="match status" value="1"/>
</dbReference>
<feature type="transmembrane region" description="Helical" evidence="6">
    <location>
        <begin position="73"/>
        <end position="94"/>
    </location>
</feature>
<comment type="subcellular location">
    <subcellularLocation>
        <location evidence="1">Membrane</location>
        <topology evidence="1">Multi-pass membrane protein</topology>
    </subcellularLocation>
</comment>
<keyword evidence="2" id="KW-0813">Transport</keyword>
<reference evidence="9" key="1">
    <citation type="journal article" date="2020" name="mSystems">
        <title>Genome- and Community-Level Interaction Insights into Carbon Utilization and Element Cycling Functions of Hydrothermarchaeota in Hydrothermal Sediment.</title>
        <authorList>
            <person name="Zhou Z."/>
            <person name="Liu Y."/>
            <person name="Xu W."/>
            <person name="Pan J."/>
            <person name="Luo Z.H."/>
            <person name="Li M."/>
        </authorList>
    </citation>
    <scope>NUCLEOTIDE SEQUENCE [LARGE SCALE GENOMIC DNA]</scope>
    <source>
        <strain evidence="9">SpSt-125</strain>
    </source>
</reference>
<evidence type="ECO:0000256" key="2">
    <source>
        <dbReference type="ARBA" id="ARBA00022448"/>
    </source>
</evidence>
<dbReference type="Pfam" id="PF16916">
    <property type="entry name" value="ZT_dimer"/>
    <property type="match status" value="1"/>
</dbReference>
<evidence type="ECO:0000256" key="3">
    <source>
        <dbReference type="ARBA" id="ARBA00022692"/>
    </source>
</evidence>
<feature type="transmembrane region" description="Helical" evidence="6">
    <location>
        <begin position="114"/>
        <end position="130"/>
    </location>
</feature>
<feature type="domain" description="Cation efflux protein cytoplasmic" evidence="8">
    <location>
        <begin position="216"/>
        <end position="272"/>
    </location>
</feature>
<keyword evidence="4 6" id="KW-1133">Transmembrane helix</keyword>
<feature type="transmembrane region" description="Helical" evidence="6">
    <location>
        <begin position="12"/>
        <end position="30"/>
    </location>
</feature>
<dbReference type="GO" id="GO:0016020">
    <property type="term" value="C:membrane"/>
    <property type="evidence" value="ECO:0007669"/>
    <property type="project" value="UniProtKB-SubCell"/>
</dbReference>
<gene>
    <name evidence="9" type="ORF">ENO26_07490</name>
</gene>
<evidence type="ECO:0000313" key="9">
    <source>
        <dbReference type="EMBL" id="HEM67388.1"/>
    </source>
</evidence>
<organism evidence="9">
    <name type="scientific">Ignisphaera aggregans</name>
    <dbReference type="NCBI Taxonomy" id="334771"/>
    <lineage>
        <taxon>Archaea</taxon>
        <taxon>Thermoproteota</taxon>
        <taxon>Thermoprotei</taxon>
        <taxon>Desulfurococcales</taxon>
        <taxon>Desulfurococcaceae</taxon>
        <taxon>Ignisphaera</taxon>
    </lineage>
</organism>
<dbReference type="Gene3D" id="3.30.70.1350">
    <property type="entry name" value="Cation efflux protein, cytoplasmic domain"/>
    <property type="match status" value="1"/>
</dbReference>
<feature type="transmembrane region" description="Helical" evidence="6">
    <location>
        <begin position="36"/>
        <end position="57"/>
    </location>
</feature>
<dbReference type="InterPro" id="IPR058533">
    <property type="entry name" value="Cation_efflux_TM"/>
</dbReference>
<sequence length="279" mass="30727">MDGWRLVKSLTILIALSIVGGVLKIYGSVVGGSKSVFVDAATSIANTIAILMILIFFREGMEPPDIDHHYGHYRLAIGGPISMLMLYSFVAGIVTVDLFDSFGKAYRVSYESPIYASIAIIPYGLAVMITKRLHPIVYSYGGFTAIELIESTISILSSLGGAAISYIIDFIGAIALTIYLFYELVKSLREIVIDVSDIAPIDVIDRIHRVARDFGANVERIRVRRIIESIYQGDVVVRVEPSTPIEKAHSVADNIEKELKKQGIDIVIHVEPSNEPKQK</sequence>
<keyword evidence="3 6" id="KW-0812">Transmembrane</keyword>
<evidence type="ECO:0000259" key="8">
    <source>
        <dbReference type="Pfam" id="PF16916"/>
    </source>
</evidence>
<evidence type="ECO:0000256" key="1">
    <source>
        <dbReference type="ARBA" id="ARBA00004141"/>
    </source>
</evidence>
<feature type="transmembrane region" description="Helical" evidence="6">
    <location>
        <begin position="163"/>
        <end position="182"/>
    </location>
</feature>
<accession>A0A7J2U3J6</accession>
<name>A0A7J2U3J6_9CREN</name>
<proteinExistence type="predicted"/>
<evidence type="ECO:0000256" key="5">
    <source>
        <dbReference type="ARBA" id="ARBA00023136"/>
    </source>
</evidence>
<dbReference type="SUPFAM" id="SSF161111">
    <property type="entry name" value="Cation efflux protein transmembrane domain-like"/>
    <property type="match status" value="1"/>
</dbReference>
<dbReference type="Gene3D" id="1.20.1510.10">
    <property type="entry name" value="Cation efflux protein transmembrane domain"/>
    <property type="match status" value="1"/>
</dbReference>
<evidence type="ECO:0000256" key="4">
    <source>
        <dbReference type="ARBA" id="ARBA00022989"/>
    </source>
</evidence>
<evidence type="ECO:0000259" key="7">
    <source>
        <dbReference type="Pfam" id="PF01545"/>
    </source>
</evidence>
<dbReference type="EMBL" id="DSEU01000047">
    <property type="protein sequence ID" value="HEM67388.1"/>
    <property type="molecule type" value="Genomic_DNA"/>
</dbReference>
<keyword evidence="5 6" id="KW-0472">Membrane</keyword>
<evidence type="ECO:0000256" key="6">
    <source>
        <dbReference type="SAM" id="Phobius"/>
    </source>
</evidence>